<keyword evidence="4" id="KW-1185">Reference proteome</keyword>
<comment type="caution">
    <text evidence="3">The sequence shown here is derived from an EMBL/GenBank/DDBJ whole genome shotgun (WGS) entry which is preliminary data.</text>
</comment>
<dbReference type="AlphaFoldDB" id="A0A9Q0REE7"/>
<keyword evidence="2" id="KW-0472">Membrane</keyword>
<proteinExistence type="predicted"/>
<keyword evidence="2" id="KW-0812">Transmembrane</keyword>
<reference evidence="3" key="1">
    <citation type="submission" date="2022-10" db="EMBL/GenBank/DDBJ databases">
        <title>Novel sulphate-reducing endosymbionts in the free-living metamonad Anaeramoeba.</title>
        <authorList>
            <person name="Jerlstrom-Hultqvist J."/>
            <person name="Cepicka I."/>
            <person name="Gallot-Lavallee L."/>
            <person name="Salas-Leiva D."/>
            <person name="Curtis B.A."/>
            <person name="Zahonova K."/>
            <person name="Pipaliya S."/>
            <person name="Dacks J."/>
            <person name="Roger A.J."/>
        </authorList>
    </citation>
    <scope>NUCLEOTIDE SEQUENCE</scope>
    <source>
        <strain evidence="3">BMAN</strain>
    </source>
</reference>
<gene>
    <name evidence="3" type="ORF">M0811_05750</name>
</gene>
<feature type="compositionally biased region" description="Basic and acidic residues" evidence="1">
    <location>
        <begin position="81"/>
        <end position="97"/>
    </location>
</feature>
<evidence type="ECO:0000313" key="4">
    <source>
        <dbReference type="Proteomes" id="UP001149090"/>
    </source>
</evidence>
<protein>
    <submittedName>
        <fullName evidence="3">Uncharacterized protein</fullName>
    </submittedName>
</protein>
<evidence type="ECO:0000256" key="1">
    <source>
        <dbReference type="SAM" id="MobiDB-lite"/>
    </source>
</evidence>
<sequence length="97" mass="11143">MEQTNEPQQEDLSSKAMKYAKKEFVVYKMKVPAFYLIIALILATLIFGFKGFLFTVAFIGIGIWLIKPKETEVLPTTENQTQEHEPLFSSHSEKDDN</sequence>
<name>A0A9Q0REE7_ANAIG</name>
<dbReference type="Proteomes" id="UP001149090">
    <property type="component" value="Unassembled WGS sequence"/>
</dbReference>
<feature type="region of interest" description="Disordered" evidence="1">
    <location>
        <begin position="75"/>
        <end position="97"/>
    </location>
</feature>
<dbReference type="EMBL" id="JAPDFW010000057">
    <property type="protein sequence ID" value="KAJ5077651.1"/>
    <property type="molecule type" value="Genomic_DNA"/>
</dbReference>
<organism evidence="3 4">
    <name type="scientific">Anaeramoeba ignava</name>
    <name type="common">Anaerobic marine amoeba</name>
    <dbReference type="NCBI Taxonomy" id="1746090"/>
    <lineage>
        <taxon>Eukaryota</taxon>
        <taxon>Metamonada</taxon>
        <taxon>Anaeramoebidae</taxon>
        <taxon>Anaeramoeba</taxon>
    </lineage>
</organism>
<accession>A0A9Q0REE7</accession>
<evidence type="ECO:0000256" key="2">
    <source>
        <dbReference type="SAM" id="Phobius"/>
    </source>
</evidence>
<keyword evidence="2" id="KW-1133">Transmembrane helix</keyword>
<evidence type="ECO:0000313" key="3">
    <source>
        <dbReference type="EMBL" id="KAJ5077651.1"/>
    </source>
</evidence>
<feature type="transmembrane region" description="Helical" evidence="2">
    <location>
        <begin position="33"/>
        <end position="66"/>
    </location>
</feature>